<dbReference type="PANTHER" id="PTHR31942:SF89">
    <property type="entry name" value="MLO-LIKE PROTEIN 3"/>
    <property type="match status" value="1"/>
</dbReference>
<dbReference type="GO" id="GO:0016020">
    <property type="term" value="C:membrane"/>
    <property type="evidence" value="ECO:0007669"/>
    <property type="project" value="UniProtKB-SubCell"/>
</dbReference>
<evidence type="ECO:0000256" key="1">
    <source>
        <dbReference type="ARBA" id="ARBA00004141"/>
    </source>
</evidence>
<evidence type="ECO:0000256" key="6">
    <source>
        <dbReference type="ARBA" id="ARBA00023136"/>
    </source>
</evidence>
<dbReference type="Proteomes" id="UP001346149">
    <property type="component" value="Unassembled WGS sequence"/>
</dbReference>
<name>A0AAN7LI44_TRANT</name>
<proteinExistence type="inferred from homology"/>
<comment type="caution">
    <text evidence="10">The sequence shown here is derived from an EMBL/GenBank/DDBJ whole genome shotgun (WGS) entry which is preliminary data.</text>
</comment>
<evidence type="ECO:0008006" key="12">
    <source>
        <dbReference type="Google" id="ProtNLM"/>
    </source>
</evidence>
<feature type="compositionally biased region" description="Basic residues" evidence="8">
    <location>
        <begin position="237"/>
        <end position="248"/>
    </location>
</feature>
<dbReference type="EMBL" id="JAXQNO010000013">
    <property type="protein sequence ID" value="KAK4785925.1"/>
    <property type="molecule type" value="Genomic_DNA"/>
</dbReference>
<dbReference type="PANTHER" id="PTHR31942">
    <property type="entry name" value="MLO-LIKE PROTEIN 1"/>
    <property type="match status" value="1"/>
</dbReference>
<feature type="transmembrane region" description="Helical" evidence="9">
    <location>
        <begin position="20"/>
        <end position="45"/>
    </location>
</feature>
<feature type="transmembrane region" description="Helical" evidence="9">
    <location>
        <begin position="184"/>
        <end position="206"/>
    </location>
</feature>
<dbReference type="InterPro" id="IPR004326">
    <property type="entry name" value="Mlo"/>
</dbReference>
<evidence type="ECO:0000313" key="10">
    <source>
        <dbReference type="EMBL" id="KAK4785925.1"/>
    </source>
</evidence>
<dbReference type="AlphaFoldDB" id="A0AAN7LI44"/>
<keyword evidence="7" id="KW-0568">Pathogenesis-related protein</keyword>
<gene>
    <name evidence="10" type="ORF">SAY86_002614</name>
</gene>
<protein>
    <recommendedName>
        <fullName evidence="12">MLO-like protein</fullName>
    </recommendedName>
</protein>
<sequence>MAGTSRVEASAARSLQETPTWALATVCFFFISVSLFIEHLIHLLCHWLKKGRKTALYEAVEKLKSVLMLLGFMSLTLAMTQRSISRICIPNRVADTLLPCRKQISRKTTKSLGSDMIFADGHMFGRRLSSEGTVPDYCESKGKTSLISQEGLNQLSIFIFVLAVMQIVYCVLTMALGRLKVSPFMWCIVVIFMAVDVHGWEVYLWVSFIPLGMGSQFKSAVMEEQTANAIKQWHAEVRKKRKKQHKHGNGSSTTHDDTQDSSSSTSSRYRGHYHGSSLSSQILKADKTDDTGSSFSYHHRIPSFSEPSRIDNGDDHIGSGHHEIVEAPREADHIVHIVELRETKKWEKS</sequence>
<evidence type="ECO:0000256" key="5">
    <source>
        <dbReference type="ARBA" id="ARBA00022989"/>
    </source>
</evidence>
<organism evidence="10 11">
    <name type="scientific">Trapa natans</name>
    <name type="common">Water chestnut</name>
    <dbReference type="NCBI Taxonomy" id="22666"/>
    <lineage>
        <taxon>Eukaryota</taxon>
        <taxon>Viridiplantae</taxon>
        <taxon>Streptophyta</taxon>
        <taxon>Embryophyta</taxon>
        <taxon>Tracheophyta</taxon>
        <taxon>Spermatophyta</taxon>
        <taxon>Magnoliopsida</taxon>
        <taxon>eudicotyledons</taxon>
        <taxon>Gunneridae</taxon>
        <taxon>Pentapetalae</taxon>
        <taxon>rosids</taxon>
        <taxon>malvids</taxon>
        <taxon>Myrtales</taxon>
        <taxon>Lythraceae</taxon>
        <taxon>Trapa</taxon>
    </lineage>
</organism>
<keyword evidence="6 9" id="KW-0472">Membrane</keyword>
<comment type="similarity">
    <text evidence="2">Belongs to the MLO family.</text>
</comment>
<evidence type="ECO:0000313" key="11">
    <source>
        <dbReference type="Proteomes" id="UP001346149"/>
    </source>
</evidence>
<evidence type="ECO:0000256" key="7">
    <source>
        <dbReference type="ARBA" id="ARBA00023265"/>
    </source>
</evidence>
<keyword evidence="11" id="KW-1185">Reference proteome</keyword>
<evidence type="ECO:0000256" key="4">
    <source>
        <dbReference type="ARBA" id="ARBA00022821"/>
    </source>
</evidence>
<keyword evidence="5 9" id="KW-1133">Transmembrane helix</keyword>
<evidence type="ECO:0000256" key="3">
    <source>
        <dbReference type="ARBA" id="ARBA00022692"/>
    </source>
</evidence>
<reference evidence="10 11" key="1">
    <citation type="journal article" date="2023" name="Hortic Res">
        <title>Pangenome of water caltrop reveals structural variations and asymmetric subgenome divergence after allopolyploidization.</title>
        <authorList>
            <person name="Zhang X."/>
            <person name="Chen Y."/>
            <person name="Wang L."/>
            <person name="Yuan Y."/>
            <person name="Fang M."/>
            <person name="Shi L."/>
            <person name="Lu R."/>
            <person name="Comes H.P."/>
            <person name="Ma Y."/>
            <person name="Chen Y."/>
            <person name="Huang G."/>
            <person name="Zhou Y."/>
            <person name="Zheng Z."/>
            <person name="Qiu Y."/>
        </authorList>
    </citation>
    <scope>NUCLEOTIDE SEQUENCE [LARGE SCALE GENOMIC DNA]</scope>
    <source>
        <strain evidence="10">F231</strain>
    </source>
</reference>
<dbReference type="GO" id="GO:0006952">
    <property type="term" value="P:defense response"/>
    <property type="evidence" value="ECO:0007669"/>
    <property type="project" value="UniProtKB-KW"/>
</dbReference>
<feature type="region of interest" description="Disordered" evidence="8">
    <location>
        <begin position="236"/>
        <end position="310"/>
    </location>
</feature>
<evidence type="ECO:0000256" key="8">
    <source>
        <dbReference type="SAM" id="MobiDB-lite"/>
    </source>
</evidence>
<dbReference type="Pfam" id="PF03094">
    <property type="entry name" value="Mlo"/>
    <property type="match status" value="2"/>
</dbReference>
<keyword evidence="3 9" id="KW-0812">Transmembrane</keyword>
<keyword evidence="4" id="KW-0611">Plant defense</keyword>
<evidence type="ECO:0000256" key="2">
    <source>
        <dbReference type="ARBA" id="ARBA00006574"/>
    </source>
</evidence>
<evidence type="ECO:0000256" key="9">
    <source>
        <dbReference type="SAM" id="Phobius"/>
    </source>
</evidence>
<accession>A0AAN7LI44</accession>
<feature type="transmembrane region" description="Helical" evidence="9">
    <location>
        <begin position="155"/>
        <end position="177"/>
    </location>
</feature>
<comment type="subcellular location">
    <subcellularLocation>
        <location evidence="1">Membrane</location>
        <topology evidence="1">Multi-pass membrane protein</topology>
    </subcellularLocation>
</comment>